<dbReference type="SUPFAM" id="SSF161098">
    <property type="entry name" value="MetI-like"/>
    <property type="match status" value="1"/>
</dbReference>
<evidence type="ECO:0000256" key="5">
    <source>
        <dbReference type="ARBA" id="ARBA00022989"/>
    </source>
</evidence>
<evidence type="ECO:0000256" key="6">
    <source>
        <dbReference type="ARBA" id="ARBA00023136"/>
    </source>
</evidence>
<organism evidence="9 10">
    <name type="scientific">Kribbella aluminosa</name>
    <dbReference type="NCBI Taxonomy" id="416017"/>
    <lineage>
        <taxon>Bacteria</taxon>
        <taxon>Bacillati</taxon>
        <taxon>Actinomycetota</taxon>
        <taxon>Actinomycetes</taxon>
        <taxon>Propionibacteriales</taxon>
        <taxon>Kribbellaceae</taxon>
        <taxon>Kribbella</taxon>
    </lineage>
</organism>
<dbReference type="Proteomes" id="UP000755585">
    <property type="component" value="Unassembled WGS sequence"/>
</dbReference>
<dbReference type="PROSITE" id="PS50928">
    <property type="entry name" value="ABC_TM1"/>
    <property type="match status" value="1"/>
</dbReference>
<sequence>MSTSSQRVANRPLNRPPWMEAPSRAGLAVKTVVIAIVCLLVLYPFLNIVATSLAGESEITRRGGIIPLFPSEPTLAAYRTIFAGGVVSHALLVSAAVTVIGTALNMVVTIALAYGLSRPIVGGRFVLTSVLFTMLFGAGIIPNFLLVKALGMYDSYTSLIVPGLVSAFNFLVLRNFFQSIPAELLDSARIDGAGDLAILIRIVLPLSKAVLAVVALFYAVGHWNAFFNALLYLSDTGKWPLPLVLRLYVLQGQPVGGGTESPGEAVASIQAVQMAVVVVALIPILCVYPFLQRYFTKGVLTGAIKG</sequence>
<reference evidence="9 10" key="1">
    <citation type="submission" date="2021-03" db="EMBL/GenBank/DDBJ databases">
        <title>Sequencing the genomes of 1000 actinobacteria strains.</title>
        <authorList>
            <person name="Klenk H.-P."/>
        </authorList>
    </citation>
    <scope>NUCLEOTIDE SEQUENCE [LARGE SCALE GENOMIC DNA]</scope>
    <source>
        <strain evidence="9 10">DSM 18824</strain>
    </source>
</reference>
<keyword evidence="10" id="KW-1185">Reference proteome</keyword>
<feature type="transmembrane region" description="Helical" evidence="7">
    <location>
        <begin position="125"/>
        <end position="147"/>
    </location>
</feature>
<evidence type="ECO:0000256" key="4">
    <source>
        <dbReference type="ARBA" id="ARBA00022692"/>
    </source>
</evidence>
<evidence type="ECO:0000256" key="2">
    <source>
        <dbReference type="ARBA" id="ARBA00022448"/>
    </source>
</evidence>
<comment type="subcellular location">
    <subcellularLocation>
        <location evidence="1 7">Cell membrane</location>
        <topology evidence="1 7">Multi-pass membrane protein</topology>
    </subcellularLocation>
</comment>
<dbReference type="PANTHER" id="PTHR43744:SF9">
    <property type="entry name" value="POLYGALACTURONAN_RHAMNOGALACTURONAN TRANSPORT SYSTEM PERMEASE PROTEIN YTCP"/>
    <property type="match status" value="1"/>
</dbReference>
<dbReference type="InterPro" id="IPR000515">
    <property type="entry name" value="MetI-like"/>
</dbReference>
<feature type="transmembrane region" description="Helical" evidence="7">
    <location>
        <begin position="27"/>
        <end position="46"/>
    </location>
</feature>
<keyword evidence="6 7" id="KW-0472">Membrane</keyword>
<evidence type="ECO:0000313" key="10">
    <source>
        <dbReference type="Proteomes" id="UP000755585"/>
    </source>
</evidence>
<feature type="transmembrane region" description="Helical" evidence="7">
    <location>
        <begin position="159"/>
        <end position="177"/>
    </location>
</feature>
<keyword evidence="4 7" id="KW-0812">Transmembrane</keyword>
<comment type="similarity">
    <text evidence="7">Belongs to the binding-protein-dependent transport system permease family.</text>
</comment>
<evidence type="ECO:0000256" key="3">
    <source>
        <dbReference type="ARBA" id="ARBA00022475"/>
    </source>
</evidence>
<feature type="domain" description="ABC transmembrane type-1" evidence="8">
    <location>
        <begin position="91"/>
        <end position="285"/>
    </location>
</feature>
<protein>
    <submittedName>
        <fullName evidence="9">Aldouronate transport system permease protein</fullName>
    </submittedName>
</protein>
<gene>
    <name evidence="9" type="ORF">JOF29_007606</name>
</gene>
<dbReference type="EMBL" id="JAGINT010000002">
    <property type="protein sequence ID" value="MBP2356496.1"/>
    <property type="molecule type" value="Genomic_DNA"/>
</dbReference>
<keyword evidence="2 7" id="KW-0813">Transport</keyword>
<keyword evidence="5 7" id="KW-1133">Transmembrane helix</keyword>
<dbReference type="PANTHER" id="PTHR43744">
    <property type="entry name" value="ABC TRANSPORTER PERMEASE PROTEIN MG189-RELATED-RELATED"/>
    <property type="match status" value="1"/>
</dbReference>
<dbReference type="CDD" id="cd06261">
    <property type="entry name" value="TM_PBP2"/>
    <property type="match status" value="1"/>
</dbReference>
<feature type="transmembrane region" description="Helical" evidence="7">
    <location>
        <begin position="90"/>
        <end position="113"/>
    </location>
</feature>
<dbReference type="Gene3D" id="1.10.3720.10">
    <property type="entry name" value="MetI-like"/>
    <property type="match status" value="1"/>
</dbReference>
<dbReference type="Pfam" id="PF00528">
    <property type="entry name" value="BPD_transp_1"/>
    <property type="match status" value="1"/>
</dbReference>
<evidence type="ECO:0000256" key="7">
    <source>
        <dbReference type="RuleBase" id="RU363032"/>
    </source>
</evidence>
<evidence type="ECO:0000313" key="9">
    <source>
        <dbReference type="EMBL" id="MBP2356496.1"/>
    </source>
</evidence>
<evidence type="ECO:0000259" key="8">
    <source>
        <dbReference type="PROSITE" id="PS50928"/>
    </source>
</evidence>
<comment type="caution">
    <text evidence="9">The sequence shown here is derived from an EMBL/GenBank/DDBJ whole genome shotgun (WGS) entry which is preliminary data.</text>
</comment>
<proteinExistence type="inferred from homology"/>
<feature type="transmembrane region" description="Helical" evidence="7">
    <location>
        <begin position="198"/>
        <end position="220"/>
    </location>
</feature>
<feature type="transmembrane region" description="Helical" evidence="7">
    <location>
        <begin position="271"/>
        <end position="291"/>
    </location>
</feature>
<accession>A0ABS4UXY5</accession>
<name>A0ABS4UXY5_9ACTN</name>
<evidence type="ECO:0000256" key="1">
    <source>
        <dbReference type="ARBA" id="ARBA00004651"/>
    </source>
</evidence>
<dbReference type="InterPro" id="IPR035906">
    <property type="entry name" value="MetI-like_sf"/>
</dbReference>
<dbReference type="RefSeq" id="WP_245359822.1">
    <property type="nucleotide sequence ID" value="NZ_BAAAVU010000024.1"/>
</dbReference>
<keyword evidence="3" id="KW-1003">Cell membrane</keyword>